<dbReference type="GO" id="GO:0005886">
    <property type="term" value="C:plasma membrane"/>
    <property type="evidence" value="ECO:0007669"/>
    <property type="project" value="UniProtKB-ARBA"/>
</dbReference>
<name>A0A8D2Q0W7_VARKO</name>
<dbReference type="Pfam" id="PF06365">
    <property type="entry name" value="CD34_antigen"/>
    <property type="match status" value="1"/>
</dbReference>
<reference evidence="10" key="2">
    <citation type="submission" date="2025-09" db="UniProtKB">
        <authorList>
            <consortium name="Ensembl"/>
        </authorList>
    </citation>
    <scope>IDENTIFICATION</scope>
</reference>
<evidence type="ECO:0000256" key="9">
    <source>
        <dbReference type="SAM" id="Phobius"/>
    </source>
</evidence>
<dbReference type="PANTHER" id="PTHR16677">
    <property type="entry name" value="HEMATOPOIETIC PROGENITOR CELL ANTIGEN CD34"/>
    <property type="match status" value="1"/>
</dbReference>
<dbReference type="OMA" id="WSFKIMK"/>
<dbReference type="OrthoDB" id="8945512at2759"/>
<evidence type="ECO:0000313" key="10">
    <source>
        <dbReference type="Ensembl" id="ENSVKKP00000014151.1"/>
    </source>
</evidence>
<comment type="subcellular location">
    <subcellularLocation>
        <location evidence="1">Membrane</location>
        <topology evidence="1">Single-pass type I membrane protein</topology>
    </subcellularLocation>
</comment>
<feature type="region of interest" description="Disordered" evidence="8">
    <location>
        <begin position="49"/>
        <end position="168"/>
    </location>
</feature>
<dbReference type="GO" id="GO:0007160">
    <property type="term" value="P:cell-matrix adhesion"/>
    <property type="evidence" value="ECO:0007669"/>
    <property type="project" value="TreeGrafter"/>
</dbReference>
<keyword evidence="2 9" id="KW-0812">Transmembrane</keyword>
<dbReference type="RefSeq" id="XP_044302801.1">
    <property type="nucleotide sequence ID" value="XM_044446866.1"/>
</dbReference>
<keyword evidence="6 9" id="KW-0472">Membrane</keyword>
<sequence length="381" mass="41525">MLLWSFKTVKERQLFWTAFCALSLLEYKVSSDDTSTLESSHVNISATESKTFQPTSASISSNNTQHKSTSQPLVYSTNTTQENASTSQPVTNASTNTSYGEDNNKTATIPSIVPSEATTNKTINDSSITSNPKNDTSLNTTEAPSHLLTSKSGTPSSTTQTKTSAELWTSSPSKQSSIECVKIKEVTAHSNAICLAFNETQTCQDYVVMKRNVLEEMFCEKQACHIKLAETNEHHGCNLFVGVNGKGTDALQDILANYKSALTKLGIKTYKKENIESHKDYSRKTLIALVTSGLLLAFLGLAAYHFMKRRSWSSMGERLGEDPYYTENDSHGNPVSSVASHEHSDLQEKPNINGGARENGTGQASSKNGQSGQPHIADTEL</sequence>
<evidence type="ECO:0000256" key="5">
    <source>
        <dbReference type="ARBA" id="ARBA00022989"/>
    </source>
</evidence>
<dbReference type="PRINTS" id="PR01700">
    <property type="entry name" value="CD34ANTIGEN"/>
</dbReference>
<dbReference type="Proteomes" id="UP000694545">
    <property type="component" value="Unplaced"/>
</dbReference>
<keyword evidence="3" id="KW-0732">Signal</keyword>
<feature type="compositionally biased region" description="Polar residues" evidence="8">
    <location>
        <begin position="116"/>
        <end position="168"/>
    </location>
</feature>
<dbReference type="GeneID" id="123031646"/>
<feature type="compositionally biased region" description="Polar residues" evidence="8">
    <location>
        <begin position="360"/>
        <end position="373"/>
    </location>
</feature>
<accession>A0A8D2Q0W7</accession>
<protein>
    <submittedName>
        <fullName evidence="10">CD34 molecule</fullName>
    </submittedName>
</protein>
<organism evidence="10 11">
    <name type="scientific">Varanus komodoensis</name>
    <name type="common">Komodo dragon</name>
    <dbReference type="NCBI Taxonomy" id="61221"/>
    <lineage>
        <taxon>Eukaryota</taxon>
        <taxon>Metazoa</taxon>
        <taxon>Chordata</taxon>
        <taxon>Craniata</taxon>
        <taxon>Vertebrata</taxon>
        <taxon>Euteleostomi</taxon>
        <taxon>Lepidosauria</taxon>
        <taxon>Squamata</taxon>
        <taxon>Bifurcata</taxon>
        <taxon>Unidentata</taxon>
        <taxon>Episquamata</taxon>
        <taxon>Toxicofera</taxon>
        <taxon>Anguimorpha</taxon>
        <taxon>Paleoanguimorpha</taxon>
        <taxon>Varanoidea</taxon>
        <taxon>Varanidae</taxon>
        <taxon>Varanus</taxon>
    </lineage>
</organism>
<keyword evidence="5 9" id="KW-1133">Transmembrane helix</keyword>
<feature type="region of interest" description="Disordered" evidence="8">
    <location>
        <begin position="323"/>
        <end position="381"/>
    </location>
</feature>
<evidence type="ECO:0000256" key="3">
    <source>
        <dbReference type="ARBA" id="ARBA00022729"/>
    </source>
</evidence>
<evidence type="ECO:0000313" key="11">
    <source>
        <dbReference type="Proteomes" id="UP000694545"/>
    </source>
</evidence>
<evidence type="ECO:0000256" key="8">
    <source>
        <dbReference type="SAM" id="MobiDB-lite"/>
    </source>
</evidence>
<evidence type="ECO:0000256" key="7">
    <source>
        <dbReference type="ARBA" id="ARBA00023180"/>
    </source>
</evidence>
<proteinExistence type="predicted"/>
<reference evidence="10" key="1">
    <citation type="submission" date="2025-08" db="UniProtKB">
        <authorList>
            <consortium name="Ensembl"/>
        </authorList>
    </citation>
    <scope>IDENTIFICATION</scope>
</reference>
<dbReference type="InterPro" id="IPR008083">
    <property type="entry name" value="CD34"/>
</dbReference>
<dbReference type="CTD" id="947"/>
<dbReference type="InterPro" id="IPR013836">
    <property type="entry name" value="CD34/Podocalyxin"/>
</dbReference>
<evidence type="ECO:0000256" key="2">
    <source>
        <dbReference type="ARBA" id="ARBA00022692"/>
    </source>
</evidence>
<evidence type="ECO:0000256" key="6">
    <source>
        <dbReference type="ARBA" id="ARBA00023136"/>
    </source>
</evidence>
<keyword evidence="11" id="KW-1185">Reference proteome</keyword>
<dbReference type="Ensembl" id="ENSVKKT00000014497.1">
    <property type="protein sequence ID" value="ENSVKKP00000014151.1"/>
    <property type="gene ID" value="ENSVKKG00000009749.1"/>
</dbReference>
<dbReference type="KEGG" id="vko:123031646"/>
<evidence type="ECO:0000256" key="1">
    <source>
        <dbReference type="ARBA" id="ARBA00004479"/>
    </source>
</evidence>
<keyword evidence="4" id="KW-0130">Cell adhesion</keyword>
<feature type="compositionally biased region" description="Polar residues" evidence="8">
    <location>
        <begin position="49"/>
        <end position="109"/>
    </location>
</feature>
<dbReference type="AlphaFoldDB" id="A0A8D2Q0W7"/>
<evidence type="ECO:0000256" key="4">
    <source>
        <dbReference type="ARBA" id="ARBA00022889"/>
    </source>
</evidence>
<dbReference type="PANTHER" id="PTHR16677:SF1">
    <property type="entry name" value="HEMATOPOIETIC PROGENITOR CELL ANTIGEN CD34"/>
    <property type="match status" value="1"/>
</dbReference>
<gene>
    <name evidence="10" type="primary">CD34</name>
</gene>
<keyword evidence="7" id="KW-0325">Glycoprotein</keyword>
<feature type="transmembrane region" description="Helical" evidence="9">
    <location>
        <begin position="286"/>
        <end position="306"/>
    </location>
</feature>